<feature type="region of interest" description="Disordered" evidence="1">
    <location>
        <begin position="1"/>
        <end position="32"/>
    </location>
</feature>
<comment type="caution">
    <text evidence="2">The sequence shown here is derived from an EMBL/GenBank/DDBJ whole genome shotgun (WGS) entry which is preliminary data.</text>
</comment>
<dbReference type="Proteomes" id="UP001153076">
    <property type="component" value="Unassembled WGS sequence"/>
</dbReference>
<name>A0A9Q1QEH6_9CARY</name>
<dbReference type="PANTHER" id="PTHR34835">
    <property type="entry name" value="OS07G0283600 PROTEIN-RELATED"/>
    <property type="match status" value="1"/>
</dbReference>
<evidence type="ECO:0000313" key="2">
    <source>
        <dbReference type="EMBL" id="KAJ8437685.1"/>
    </source>
</evidence>
<dbReference type="PANTHER" id="PTHR34835:SF34">
    <property type="entry name" value="OS08G0555500 PROTEIN"/>
    <property type="match status" value="1"/>
</dbReference>
<protein>
    <submittedName>
        <fullName evidence="2">Uncharacterized protein</fullName>
    </submittedName>
</protein>
<dbReference type="EMBL" id="JAKOGI010000288">
    <property type="protein sequence ID" value="KAJ8437685.1"/>
    <property type="molecule type" value="Genomic_DNA"/>
</dbReference>
<sequence length="425" mass="48146">MLDKTSMTDEEEQVNEKEHHSKGVENEGKAEDQTGISKVKVMSHILFTISIGCFHQTFFWDGWAATNLIITRSRRLTKVITNLEELIHGARSALKRVRKVVAESVSDALIRDMPKRSNSRMLVLSQDSYESEGFLMQIDIIEKHFAGSRDKFAIPSFSLRVSQEAKESLPEGVVTVDSQPNGLAAAVQGGNEKRMMYQKAFITRMTIRSFSSMVSQLNEAQNEAVRSLGFASFLKVDLKQIPGQFLKWLVESFDPYCASFVLPDGQRFIVTAFDVYVTLGEPIGEREIMEITKSSMDKEYDKVHVAWVKEWKIQHNALELTRMPEFILAKKTGKSILKCVKDVNQIASLDWCKFVLQKLITSVKPYKESKFAKVEGASEKRMYQKTFIMRMTTCSFSSVVAQLNGAEAEAVRSLRFASSLKVDLK</sequence>
<dbReference type="AlphaFoldDB" id="A0A9Q1QEH6"/>
<proteinExistence type="predicted"/>
<dbReference type="OrthoDB" id="679318at2759"/>
<organism evidence="2 3">
    <name type="scientific">Carnegiea gigantea</name>
    <dbReference type="NCBI Taxonomy" id="171969"/>
    <lineage>
        <taxon>Eukaryota</taxon>
        <taxon>Viridiplantae</taxon>
        <taxon>Streptophyta</taxon>
        <taxon>Embryophyta</taxon>
        <taxon>Tracheophyta</taxon>
        <taxon>Spermatophyta</taxon>
        <taxon>Magnoliopsida</taxon>
        <taxon>eudicotyledons</taxon>
        <taxon>Gunneridae</taxon>
        <taxon>Pentapetalae</taxon>
        <taxon>Caryophyllales</taxon>
        <taxon>Cactineae</taxon>
        <taxon>Cactaceae</taxon>
        <taxon>Cactoideae</taxon>
        <taxon>Echinocereeae</taxon>
        <taxon>Carnegiea</taxon>
    </lineage>
</organism>
<evidence type="ECO:0000313" key="3">
    <source>
        <dbReference type="Proteomes" id="UP001153076"/>
    </source>
</evidence>
<keyword evidence="3" id="KW-1185">Reference proteome</keyword>
<feature type="compositionally biased region" description="Basic and acidic residues" evidence="1">
    <location>
        <begin position="14"/>
        <end position="32"/>
    </location>
</feature>
<evidence type="ECO:0000256" key="1">
    <source>
        <dbReference type="SAM" id="MobiDB-lite"/>
    </source>
</evidence>
<gene>
    <name evidence="2" type="ORF">Cgig2_028623</name>
</gene>
<accession>A0A9Q1QEH6</accession>
<reference evidence="2" key="1">
    <citation type="submission" date="2022-04" db="EMBL/GenBank/DDBJ databases">
        <title>Carnegiea gigantea Genome sequencing and assembly v2.</title>
        <authorList>
            <person name="Copetti D."/>
            <person name="Sanderson M.J."/>
            <person name="Burquez A."/>
            <person name="Wojciechowski M.F."/>
        </authorList>
    </citation>
    <scope>NUCLEOTIDE SEQUENCE</scope>
    <source>
        <strain evidence="2">SGP5-SGP5p</strain>
        <tissue evidence="2">Aerial part</tissue>
    </source>
</reference>